<evidence type="ECO:0000256" key="4">
    <source>
        <dbReference type="ARBA" id="ARBA00022475"/>
    </source>
</evidence>
<dbReference type="InterPro" id="IPR005503">
    <property type="entry name" value="FliL"/>
</dbReference>
<protein>
    <recommendedName>
        <fullName evidence="10">Flagellar protein FliL</fullName>
    </recommendedName>
</protein>
<dbReference type="EMBL" id="JAGRZL010000018">
    <property type="protein sequence ID" value="MBR7629019.1"/>
    <property type="molecule type" value="Genomic_DNA"/>
</dbReference>
<keyword evidence="5 10" id="KW-0145">Chemotaxis</keyword>
<evidence type="ECO:0000256" key="6">
    <source>
        <dbReference type="ARBA" id="ARBA00022692"/>
    </source>
</evidence>
<dbReference type="Pfam" id="PF03748">
    <property type="entry name" value="FliL"/>
    <property type="match status" value="1"/>
</dbReference>
<dbReference type="PANTHER" id="PTHR35091:SF2">
    <property type="entry name" value="FLAGELLAR PROTEIN FLIL"/>
    <property type="match status" value="1"/>
</dbReference>
<evidence type="ECO:0000256" key="5">
    <source>
        <dbReference type="ARBA" id="ARBA00022500"/>
    </source>
</evidence>
<dbReference type="RefSeq" id="WP_212513291.1">
    <property type="nucleotide sequence ID" value="NZ_CAWQDX010000039.1"/>
</dbReference>
<dbReference type="Proteomes" id="UP000675653">
    <property type="component" value="Unassembled WGS sequence"/>
</dbReference>
<keyword evidence="9 10" id="KW-0472">Membrane</keyword>
<keyword evidence="7 10" id="KW-0283">Flagellar rotation</keyword>
<evidence type="ECO:0000313" key="12">
    <source>
        <dbReference type="Proteomes" id="UP000675653"/>
    </source>
</evidence>
<evidence type="ECO:0000256" key="7">
    <source>
        <dbReference type="ARBA" id="ARBA00022779"/>
    </source>
</evidence>
<evidence type="ECO:0000256" key="8">
    <source>
        <dbReference type="ARBA" id="ARBA00022989"/>
    </source>
</evidence>
<evidence type="ECO:0000256" key="3">
    <source>
        <dbReference type="ARBA" id="ARBA00008281"/>
    </source>
</evidence>
<name>A0ABS5GPG5_9GAMM</name>
<organism evidence="11 12">
    <name type="scientific">Aeromonas popoffii</name>
    <dbReference type="NCBI Taxonomy" id="70856"/>
    <lineage>
        <taxon>Bacteria</taxon>
        <taxon>Pseudomonadati</taxon>
        <taxon>Pseudomonadota</taxon>
        <taxon>Gammaproteobacteria</taxon>
        <taxon>Aeromonadales</taxon>
        <taxon>Aeromonadaceae</taxon>
        <taxon>Aeromonas</taxon>
    </lineage>
</organism>
<comment type="similarity">
    <text evidence="3 10">Belongs to the FliL family.</text>
</comment>
<comment type="subcellular location">
    <subcellularLocation>
        <location evidence="10">Cell inner membrane</location>
    </subcellularLocation>
    <subcellularLocation>
        <location evidence="2">Cell membrane</location>
        <topology evidence="2">Single-pass membrane protein</topology>
    </subcellularLocation>
</comment>
<keyword evidence="11" id="KW-0966">Cell projection</keyword>
<evidence type="ECO:0000256" key="1">
    <source>
        <dbReference type="ARBA" id="ARBA00002254"/>
    </source>
</evidence>
<evidence type="ECO:0000256" key="2">
    <source>
        <dbReference type="ARBA" id="ARBA00004162"/>
    </source>
</evidence>
<keyword evidence="10" id="KW-0997">Cell inner membrane</keyword>
<keyword evidence="8" id="KW-1133">Transmembrane helix</keyword>
<accession>A0ABS5GPG5</accession>
<keyword evidence="11" id="KW-0282">Flagellum</keyword>
<evidence type="ECO:0000313" key="11">
    <source>
        <dbReference type="EMBL" id="MBR7629019.1"/>
    </source>
</evidence>
<keyword evidence="12" id="KW-1185">Reference proteome</keyword>
<sequence length="152" mass="17218">MRRVMKWLMVVVMALCLLAVLAYGVYLKRDLVAVWLGLAEPTPELSATPLFKPMDRFVISLEGGAEPRYLVLEVALVTHNPVQLNTFNELTPLIRNAMVQYFSHRTHDDVKKELQNITALQSSLLGKLVTTLQGYGYKTYLDEVLITKVLVQ</sequence>
<comment type="function">
    <text evidence="1 10">Controls the rotational direction of flagella during chemotaxis.</text>
</comment>
<proteinExistence type="inferred from homology"/>
<keyword evidence="6" id="KW-0812">Transmembrane</keyword>
<dbReference type="PANTHER" id="PTHR35091">
    <property type="entry name" value="FLAGELLAR PROTEIN FLIL"/>
    <property type="match status" value="1"/>
</dbReference>
<gene>
    <name evidence="11" type="primary">lafF</name>
    <name evidence="11" type="ORF">KAT72_08240</name>
</gene>
<evidence type="ECO:0000256" key="9">
    <source>
        <dbReference type="ARBA" id="ARBA00023136"/>
    </source>
</evidence>
<keyword evidence="11" id="KW-0969">Cilium</keyword>
<reference evidence="11 12" key="1">
    <citation type="submission" date="2021-04" db="EMBL/GenBank/DDBJ databases">
        <title>Draft Genome of Aeromonas popoffii ID682, isolated from a natural water source in Idaho.</title>
        <authorList>
            <person name="Testerman T."/>
            <person name="Graf J."/>
        </authorList>
    </citation>
    <scope>NUCLEOTIDE SEQUENCE [LARGE SCALE GENOMIC DNA]</scope>
    <source>
        <strain evidence="11 12">ID682</strain>
    </source>
</reference>
<evidence type="ECO:0000256" key="10">
    <source>
        <dbReference type="RuleBase" id="RU364125"/>
    </source>
</evidence>
<comment type="caution">
    <text evidence="11">The sequence shown here is derived from an EMBL/GenBank/DDBJ whole genome shotgun (WGS) entry which is preliminary data.</text>
</comment>
<keyword evidence="4" id="KW-1003">Cell membrane</keyword>